<dbReference type="PIRSF" id="PIRSF029477">
    <property type="entry name" value="UCP029477"/>
    <property type="match status" value="1"/>
</dbReference>
<dbReference type="Pfam" id="PF09537">
    <property type="entry name" value="DUF2383"/>
    <property type="match status" value="1"/>
</dbReference>
<dbReference type="InterPro" id="IPR012347">
    <property type="entry name" value="Ferritin-like"/>
</dbReference>
<proteinExistence type="predicted"/>
<dbReference type="EMBL" id="JBHTBN010000003">
    <property type="protein sequence ID" value="MFC7357535.1"/>
    <property type="molecule type" value="Genomic_DNA"/>
</dbReference>
<dbReference type="InterPro" id="IPR011971">
    <property type="entry name" value="CHP02284"/>
</dbReference>
<dbReference type="RefSeq" id="WP_380217381.1">
    <property type="nucleotide sequence ID" value="NZ_JBHTBN010000003.1"/>
</dbReference>
<evidence type="ECO:0000259" key="1">
    <source>
        <dbReference type="Pfam" id="PF09537"/>
    </source>
</evidence>
<dbReference type="Gene3D" id="1.20.1260.10">
    <property type="match status" value="1"/>
</dbReference>
<dbReference type="InterPro" id="IPR009078">
    <property type="entry name" value="Ferritin-like_SF"/>
</dbReference>
<protein>
    <submittedName>
        <fullName evidence="2">PA2169 family four-helix-bundle protein</fullName>
    </submittedName>
</protein>
<reference evidence="3" key="1">
    <citation type="journal article" date="2019" name="Int. J. Syst. Evol. Microbiol.">
        <title>The Global Catalogue of Microorganisms (GCM) 10K type strain sequencing project: providing services to taxonomists for standard genome sequencing and annotation.</title>
        <authorList>
            <consortium name="The Broad Institute Genomics Platform"/>
            <consortium name="The Broad Institute Genome Sequencing Center for Infectious Disease"/>
            <person name="Wu L."/>
            <person name="Ma J."/>
        </authorList>
    </citation>
    <scope>NUCLEOTIDE SEQUENCE [LARGE SCALE GENOMIC DNA]</scope>
    <source>
        <strain evidence="3">CGMCC 1.16306</strain>
    </source>
</reference>
<dbReference type="InterPro" id="IPR019052">
    <property type="entry name" value="DUF2383"/>
</dbReference>
<dbReference type="InterPro" id="IPR016920">
    <property type="entry name" value="UCP029477"/>
</dbReference>
<accession>A0ABW2MUX7</accession>
<evidence type="ECO:0000313" key="2">
    <source>
        <dbReference type="EMBL" id="MFC7357535.1"/>
    </source>
</evidence>
<dbReference type="SUPFAM" id="SSF47240">
    <property type="entry name" value="Ferritin-like"/>
    <property type="match status" value="1"/>
</dbReference>
<sequence length="161" mass="18515">MKTTKEKADENIHDNLVNNLQNLLEKNYDAEKGFKKAMEDSKNSRLKSYFQHQAALRGRFVNELDKEIRNLNETPKQSGSVTGDLHRTWIDIKTAFTGKDDEAVLEECIRGEKASVEEYEERLQNNNFPPEVSNVLNNQLTEIKSTLSKVKTLEDIADAWN</sequence>
<comment type="caution">
    <text evidence="2">The sequence shown here is derived from an EMBL/GenBank/DDBJ whole genome shotgun (WGS) entry which is preliminary data.</text>
</comment>
<evidence type="ECO:0000313" key="3">
    <source>
        <dbReference type="Proteomes" id="UP001596415"/>
    </source>
</evidence>
<name>A0ABW2MUX7_9FLAO</name>
<dbReference type="Proteomes" id="UP001596415">
    <property type="component" value="Unassembled WGS sequence"/>
</dbReference>
<gene>
    <name evidence="2" type="ORF">ACFQO1_07535</name>
</gene>
<keyword evidence="3" id="KW-1185">Reference proteome</keyword>
<organism evidence="2 3">
    <name type="scientific">Jejudonia soesokkakensis</name>
    <dbReference type="NCBI Taxonomy" id="1323432"/>
    <lineage>
        <taxon>Bacteria</taxon>
        <taxon>Pseudomonadati</taxon>
        <taxon>Bacteroidota</taxon>
        <taxon>Flavobacteriia</taxon>
        <taxon>Flavobacteriales</taxon>
        <taxon>Flavobacteriaceae</taxon>
        <taxon>Jejudonia</taxon>
    </lineage>
</organism>
<dbReference type="NCBIfam" id="TIGR02284">
    <property type="entry name" value="PA2169 family four-helix-bundle protein"/>
    <property type="match status" value="1"/>
</dbReference>
<feature type="domain" description="DUF2383" evidence="1">
    <location>
        <begin position="17"/>
        <end position="124"/>
    </location>
</feature>